<feature type="domain" description="Cadherin" evidence="14">
    <location>
        <begin position="171"/>
        <end position="316"/>
    </location>
</feature>
<feature type="domain" description="Cadherin" evidence="14">
    <location>
        <begin position="23"/>
        <end position="173"/>
    </location>
</feature>
<evidence type="ECO:0000256" key="3">
    <source>
        <dbReference type="ARBA" id="ARBA00022692"/>
    </source>
</evidence>
<evidence type="ECO:0000313" key="16">
    <source>
        <dbReference type="Proteomes" id="UP000748531"/>
    </source>
</evidence>
<dbReference type="SMART" id="SM00112">
    <property type="entry name" value="CA"/>
    <property type="match status" value="6"/>
</dbReference>
<evidence type="ECO:0000313" key="15">
    <source>
        <dbReference type="EMBL" id="KAF5404439.1"/>
    </source>
</evidence>
<dbReference type="Proteomes" id="UP000748531">
    <property type="component" value="Unassembled WGS sequence"/>
</dbReference>
<dbReference type="PROSITE" id="PS50268">
    <property type="entry name" value="CADHERIN_2"/>
    <property type="match status" value="7"/>
</dbReference>
<keyword evidence="5" id="KW-0732">Signal</keyword>
<dbReference type="InterPro" id="IPR050174">
    <property type="entry name" value="Protocadherin/Cadherin-CA"/>
</dbReference>
<protein>
    <submittedName>
        <fullName evidence="15">Protocadherin gamma-A3</fullName>
    </submittedName>
</protein>
<dbReference type="FunFam" id="2.60.40.60:FF:000116">
    <property type="entry name" value="Dachsous cadherin-related 2"/>
    <property type="match status" value="1"/>
</dbReference>
<dbReference type="SUPFAM" id="SSF49313">
    <property type="entry name" value="Cadherin-like"/>
    <property type="match status" value="6"/>
</dbReference>
<evidence type="ECO:0000256" key="9">
    <source>
        <dbReference type="ARBA" id="ARBA00022989"/>
    </source>
</evidence>
<dbReference type="GO" id="GO:0005509">
    <property type="term" value="F:calcium ion binding"/>
    <property type="evidence" value="ECO:0007669"/>
    <property type="project" value="UniProtKB-UniRule"/>
</dbReference>
<evidence type="ECO:0000256" key="8">
    <source>
        <dbReference type="ARBA" id="ARBA00022889"/>
    </source>
</evidence>
<evidence type="ECO:0000256" key="6">
    <source>
        <dbReference type="ARBA" id="ARBA00022737"/>
    </source>
</evidence>
<evidence type="ECO:0000256" key="2">
    <source>
        <dbReference type="ARBA" id="ARBA00022475"/>
    </source>
</evidence>
<dbReference type="GO" id="GO:0005886">
    <property type="term" value="C:plasma membrane"/>
    <property type="evidence" value="ECO:0007669"/>
    <property type="project" value="UniProtKB-SubCell"/>
</dbReference>
<evidence type="ECO:0000259" key="14">
    <source>
        <dbReference type="PROSITE" id="PS50268"/>
    </source>
</evidence>
<feature type="transmembrane region" description="Helical" evidence="13">
    <location>
        <begin position="1003"/>
        <end position="1027"/>
    </location>
</feature>
<keyword evidence="16" id="KW-1185">Reference proteome</keyword>
<evidence type="ECO:0000256" key="5">
    <source>
        <dbReference type="ARBA" id="ARBA00022729"/>
    </source>
</evidence>
<dbReference type="PANTHER" id="PTHR24028">
    <property type="entry name" value="CADHERIN-87A"/>
    <property type="match status" value="1"/>
</dbReference>
<dbReference type="FunFam" id="2.60.40.60:FF:000020">
    <property type="entry name" value="Dachsous cadherin-related 1b"/>
    <property type="match status" value="1"/>
</dbReference>
<keyword evidence="3 13" id="KW-0812">Transmembrane</keyword>
<evidence type="ECO:0000256" key="12">
    <source>
        <dbReference type="PROSITE-ProRule" id="PRU00043"/>
    </source>
</evidence>
<dbReference type="GO" id="GO:0007156">
    <property type="term" value="P:homophilic cell adhesion via plasma membrane adhesion molecules"/>
    <property type="evidence" value="ECO:0007669"/>
    <property type="project" value="InterPro"/>
</dbReference>
<evidence type="ECO:0000256" key="7">
    <source>
        <dbReference type="ARBA" id="ARBA00022837"/>
    </source>
</evidence>
<dbReference type="PANTHER" id="PTHR24028:SF146">
    <property type="entry name" value="CADHERIN 96CB, ISOFORM D-RELATED"/>
    <property type="match status" value="1"/>
</dbReference>
<feature type="domain" description="Cadherin" evidence="14">
    <location>
        <begin position="437"/>
        <end position="555"/>
    </location>
</feature>
<keyword evidence="7 12" id="KW-0106">Calcium</keyword>
<feature type="domain" description="Cadherin" evidence="14">
    <location>
        <begin position="317"/>
        <end position="432"/>
    </location>
</feature>
<name>A0A8J4WKQ8_9TREM</name>
<dbReference type="PRINTS" id="PR00205">
    <property type="entry name" value="CADHERIN"/>
</dbReference>
<keyword evidence="10 13" id="KW-0472">Membrane</keyword>
<feature type="domain" description="Cadherin" evidence="14">
    <location>
        <begin position="556"/>
        <end position="668"/>
    </location>
</feature>
<comment type="caution">
    <text evidence="15">The sequence shown here is derived from an EMBL/GenBank/DDBJ whole genome shotgun (WGS) entry which is preliminary data.</text>
</comment>
<dbReference type="Pfam" id="PF00028">
    <property type="entry name" value="Cadherin"/>
    <property type="match status" value="4"/>
</dbReference>
<organism evidence="15 16">
    <name type="scientific">Paragonimus heterotremus</name>
    <dbReference type="NCBI Taxonomy" id="100268"/>
    <lineage>
        <taxon>Eukaryota</taxon>
        <taxon>Metazoa</taxon>
        <taxon>Spiralia</taxon>
        <taxon>Lophotrochozoa</taxon>
        <taxon>Platyhelminthes</taxon>
        <taxon>Trematoda</taxon>
        <taxon>Digenea</taxon>
        <taxon>Plagiorchiida</taxon>
        <taxon>Troglotremata</taxon>
        <taxon>Troglotrematidae</taxon>
        <taxon>Paragonimus</taxon>
    </lineage>
</organism>
<dbReference type="Pfam" id="PF08266">
    <property type="entry name" value="Cadherin_2"/>
    <property type="match status" value="1"/>
</dbReference>
<keyword evidence="11" id="KW-0325">Glycoprotein</keyword>
<reference evidence="15" key="1">
    <citation type="submission" date="2019-05" db="EMBL/GenBank/DDBJ databases">
        <title>Annotation for the trematode Paragonimus heterotremus.</title>
        <authorList>
            <person name="Choi Y.-J."/>
        </authorList>
    </citation>
    <scope>NUCLEOTIDE SEQUENCE</scope>
    <source>
        <strain evidence="15">LC</strain>
    </source>
</reference>
<dbReference type="CDD" id="cd11304">
    <property type="entry name" value="Cadherin_repeat"/>
    <property type="match status" value="6"/>
</dbReference>
<feature type="domain" description="Cadherin" evidence="14">
    <location>
        <begin position="669"/>
        <end position="869"/>
    </location>
</feature>
<dbReference type="InterPro" id="IPR002126">
    <property type="entry name" value="Cadherin-like_dom"/>
</dbReference>
<comment type="subcellular location">
    <subcellularLocation>
        <location evidence="1">Cell membrane</location>
        <topology evidence="1">Single-pass type I membrane protein</topology>
    </subcellularLocation>
</comment>
<keyword evidence="9 13" id="KW-1133">Transmembrane helix</keyword>
<evidence type="ECO:0000256" key="4">
    <source>
        <dbReference type="ARBA" id="ARBA00022723"/>
    </source>
</evidence>
<evidence type="ECO:0000256" key="11">
    <source>
        <dbReference type="ARBA" id="ARBA00023180"/>
    </source>
</evidence>
<dbReference type="GO" id="GO:0007163">
    <property type="term" value="P:establishment or maintenance of cell polarity"/>
    <property type="evidence" value="ECO:0007669"/>
    <property type="project" value="UniProtKB-ARBA"/>
</dbReference>
<keyword evidence="8" id="KW-0130">Cell adhesion</keyword>
<evidence type="ECO:0000256" key="1">
    <source>
        <dbReference type="ARBA" id="ARBA00004251"/>
    </source>
</evidence>
<gene>
    <name evidence="15" type="ORF">PHET_02233</name>
</gene>
<sequence length="1284" mass="142548">MQNIVLWKCVLNHFLIQQIVFTYSRSVHFVVNEEVPKGTTIGSLLDHVSGSFNNLKFVKLSSDDDASDLFNVDRFTGELSVASRLDRESLCKPTIAQPTQSVYIPNYRSSGYSRIAQNSTENICQVQFNVNCLSSTTTGFYQGFSGGKLILLFDVFITIRDINDNGCSFIPSDTQTIEIREDSAVTGARLLLHSPFDPDDISLGHSVHMNSIKFHPVSKEFSFKASVFRTTETEFNQLFRLHIYSSNSTPLFSTETSVSPIPFRLELELLRSLDFEQQRNYSFSILADDNLDAENHKCELNVILLLQDFNDNEPIFKQRLYETDVSENTPVDSLVVHVEATDADSDMNGAISYRMLETSQETRKFFYLNPITGELRVRHKLNHRQKAVHEFRVVAENLLNGTRPDSVSELKDLSSTLVRLHVIDVNDHAPVIRLYSPTGSSQLEVMEESPPGQDVAVVDVTDNDSGDNALIECKLQNQSTPDALRLSSMDELVDMPFNNYYKKRYKITVEKEIDREVQSEVNFLIRCSDKGTNRLTTDHFGVINVIDINDNPPVFKNSEYSLSVSEDVDPSRVAQRFKLTVIEAADADIGINAKLRYSLDHGTPSNLLKLIKIDPTSGILSSTGNLDREQLERFSVSIVVTDMGDPPKAAHTIVNIRVVDYNDNIPKFAKSFYTFSVRENSPIDQLVGVLTVSDADVGINSQITILIEDATDQPRLYGPHSGTIDRVVNFKKSALQTQNLTSVNDHHSITTDIAQLRLVSYRLRTVQHEKIQNGSVYEIQLYTKSIWDREAIVFRFKSYLPTSGGFKEQQKQLLPGMHSNDPRQVTPFPSNPCVVTVQVVAEDHGNPRLTKRVNVHIEVEDENDNSPVFKVPDTSAINTTRVTVSYKEPKGFVFTQVYATDDDAGDNGTVNYFIQSGNSENYFLLDQYSGAIQISAELSGYAVGEYTLQLEARDCGHPSRSAFGRLVVEIDRSPPKSALMSAQFDSSRFGYLGLGATGYTLNLYILIAIVVASGTISALLLVSICLFMRRSRRTRRVCRHLSGSSNGVIPNSSKPVPNTKAGKYVSSYPVTNTYHIGTTVDEHPSPYAGYSYQSYSPPMMNATSGLDYYDYNALLLDGSGVVQSVDNLSAGRLSPRLHSVNHVCIPSKQPPESGQSFTSDSANETARLHTLSSAQLDKLQLAILTGQEELSAIHPTISADGSIHLWSPNNHSQIGGTVRTLAGYFNPVTGPWSAIYNLESNSIQSVDCDSGHGDSVEIAPNNGPPQMTRISCIATLAEHTGTVV</sequence>
<dbReference type="Gene3D" id="2.60.40.60">
    <property type="entry name" value="Cadherins"/>
    <property type="match status" value="7"/>
</dbReference>
<evidence type="ECO:0000256" key="10">
    <source>
        <dbReference type="ARBA" id="ARBA00023136"/>
    </source>
</evidence>
<dbReference type="InterPro" id="IPR015919">
    <property type="entry name" value="Cadherin-like_sf"/>
</dbReference>
<dbReference type="FunFam" id="2.60.40.60:FF:000123">
    <property type="entry name" value="Protocadherin beta 4"/>
    <property type="match status" value="1"/>
</dbReference>
<keyword evidence="2" id="KW-1003">Cell membrane</keyword>
<dbReference type="PROSITE" id="PS00232">
    <property type="entry name" value="CADHERIN_1"/>
    <property type="match status" value="5"/>
</dbReference>
<evidence type="ECO:0000256" key="13">
    <source>
        <dbReference type="SAM" id="Phobius"/>
    </source>
</evidence>
<dbReference type="InterPro" id="IPR020894">
    <property type="entry name" value="Cadherin_CS"/>
</dbReference>
<accession>A0A8J4WKQ8</accession>
<proteinExistence type="predicted"/>
<dbReference type="EMBL" id="LUCH01000730">
    <property type="protein sequence ID" value="KAF5404439.1"/>
    <property type="molecule type" value="Genomic_DNA"/>
</dbReference>
<feature type="domain" description="Cadherin" evidence="14">
    <location>
        <begin position="876"/>
        <end position="984"/>
    </location>
</feature>
<keyword evidence="4" id="KW-0479">Metal-binding</keyword>
<dbReference type="OrthoDB" id="6272940at2759"/>
<dbReference type="InterPro" id="IPR013164">
    <property type="entry name" value="Cadherin_N"/>
</dbReference>
<keyword evidence="6" id="KW-0677">Repeat</keyword>